<dbReference type="GO" id="GO:0005829">
    <property type="term" value="C:cytosol"/>
    <property type="evidence" value="ECO:0007669"/>
    <property type="project" value="TreeGrafter"/>
</dbReference>
<protein>
    <submittedName>
        <fullName evidence="2">Phosphatase</fullName>
    </submittedName>
</protein>
<dbReference type="GO" id="GO:0042578">
    <property type="term" value="F:phosphoric ester hydrolase activity"/>
    <property type="evidence" value="ECO:0007669"/>
    <property type="project" value="TreeGrafter"/>
</dbReference>
<dbReference type="AlphaFoldDB" id="A0A938X9X3"/>
<dbReference type="RefSeq" id="WP_204448279.1">
    <property type="nucleotide sequence ID" value="NZ_JACJKY010000031.1"/>
</dbReference>
<reference evidence="2" key="2">
    <citation type="journal article" date="2021" name="Sci. Rep.">
        <title>The distribution of antibiotic resistance genes in chicken gut microbiota commensals.</title>
        <authorList>
            <person name="Juricova H."/>
            <person name="Matiasovicova J."/>
            <person name="Kubasova T."/>
            <person name="Cejkova D."/>
            <person name="Rychlik I."/>
        </authorList>
    </citation>
    <scope>NUCLEOTIDE SEQUENCE</scope>
    <source>
        <strain evidence="2">An559</strain>
    </source>
</reference>
<feature type="domain" description="Polymerase/histidinol phosphatase N-terminal" evidence="1">
    <location>
        <begin position="5"/>
        <end position="79"/>
    </location>
</feature>
<dbReference type="InterPro" id="IPR003141">
    <property type="entry name" value="Pol/His_phosphatase_N"/>
</dbReference>
<reference evidence="2" key="1">
    <citation type="submission" date="2020-08" db="EMBL/GenBank/DDBJ databases">
        <authorList>
            <person name="Cejkova D."/>
            <person name="Kubasova T."/>
            <person name="Jahodarova E."/>
            <person name="Rychlik I."/>
        </authorList>
    </citation>
    <scope>NUCLEOTIDE SEQUENCE</scope>
    <source>
        <strain evidence="2">An559</strain>
    </source>
</reference>
<dbReference type="GO" id="GO:0008270">
    <property type="term" value="F:zinc ion binding"/>
    <property type="evidence" value="ECO:0007669"/>
    <property type="project" value="TreeGrafter"/>
</dbReference>
<gene>
    <name evidence="2" type="ORF">H6A12_12235</name>
</gene>
<accession>A0A938X9X3</accession>
<evidence type="ECO:0000259" key="1">
    <source>
        <dbReference type="SMART" id="SM00481"/>
    </source>
</evidence>
<dbReference type="PANTHER" id="PTHR36928">
    <property type="entry name" value="PHOSPHATASE YCDX-RELATED"/>
    <property type="match status" value="1"/>
</dbReference>
<comment type="caution">
    <text evidence="2">The sequence shown here is derived from an EMBL/GenBank/DDBJ whole genome shotgun (WGS) entry which is preliminary data.</text>
</comment>
<dbReference type="Proteomes" id="UP000774750">
    <property type="component" value="Unassembled WGS sequence"/>
</dbReference>
<dbReference type="InterPro" id="IPR004013">
    <property type="entry name" value="PHP_dom"/>
</dbReference>
<name>A0A938X9X3_9FIRM</name>
<dbReference type="CDD" id="cd07437">
    <property type="entry name" value="PHP_HisPPase_Ycdx_like"/>
    <property type="match status" value="1"/>
</dbReference>
<proteinExistence type="predicted"/>
<evidence type="ECO:0000313" key="2">
    <source>
        <dbReference type="EMBL" id="MBM6921906.1"/>
    </source>
</evidence>
<evidence type="ECO:0000313" key="3">
    <source>
        <dbReference type="Proteomes" id="UP000774750"/>
    </source>
</evidence>
<keyword evidence="3" id="KW-1185">Reference proteome</keyword>
<dbReference type="SMART" id="SM00481">
    <property type="entry name" value="POLIIIAc"/>
    <property type="match status" value="1"/>
</dbReference>
<dbReference type="InterPro" id="IPR050243">
    <property type="entry name" value="PHP_phosphatase"/>
</dbReference>
<organism evidence="2 3">
    <name type="scientific">Merdimmobilis hominis</name>
    <dbReference type="NCBI Taxonomy" id="2897707"/>
    <lineage>
        <taxon>Bacteria</taxon>
        <taxon>Bacillati</taxon>
        <taxon>Bacillota</taxon>
        <taxon>Clostridia</taxon>
        <taxon>Eubacteriales</taxon>
        <taxon>Oscillospiraceae</taxon>
        <taxon>Merdimmobilis</taxon>
    </lineage>
</organism>
<dbReference type="Gene3D" id="3.20.20.140">
    <property type="entry name" value="Metal-dependent hydrolases"/>
    <property type="match status" value="1"/>
</dbReference>
<sequence>MKLIADTHTHTLASTHAYSTILENAQFAASIGLLYLGMTDHAPKMTDAPHWWHFESLRILPDELFGVKLLRGIEANICDYEGGLDVTDEQLARLSFVVASIHSPVLAPASVEEITQAYIGAAKNRHVDVIGHSGLADYPYDYDTAIRVFAEEGKLVEFNEGTFSSRPASAENCKTIALLCKKHGCRAVVNSDAHFAYRIGQVPLVSKMLDEVDFPKELIVNADKERFEAYLAERKRRVNA</sequence>
<dbReference type="PANTHER" id="PTHR36928:SF1">
    <property type="entry name" value="PHOSPHATASE YCDX-RELATED"/>
    <property type="match status" value="1"/>
</dbReference>
<dbReference type="EMBL" id="JACJKY010000031">
    <property type="protein sequence ID" value="MBM6921906.1"/>
    <property type="molecule type" value="Genomic_DNA"/>
</dbReference>
<dbReference type="InterPro" id="IPR016195">
    <property type="entry name" value="Pol/histidinol_Pase-like"/>
</dbReference>
<dbReference type="SUPFAM" id="SSF89550">
    <property type="entry name" value="PHP domain-like"/>
    <property type="match status" value="1"/>
</dbReference>
<dbReference type="Pfam" id="PF02811">
    <property type="entry name" value="PHP"/>
    <property type="match status" value="1"/>
</dbReference>
<dbReference type="NCBIfam" id="NF006702">
    <property type="entry name" value="PRK09248.1"/>
    <property type="match status" value="1"/>
</dbReference>